<evidence type="ECO:0000313" key="2">
    <source>
        <dbReference type="Proteomes" id="UP001283361"/>
    </source>
</evidence>
<proteinExistence type="predicted"/>
<gene>
    <name evidence="1" type="ORF">RRG08_048775</name>
</gene>
<name>A0AAE1E1B2_9GAST</name>
<dbReference type="AlphaFoldDB" id="A0AAE1E1B2"/>
<dbReference type="EMBL" id="JAWDGP010001522">
    <property type="protein sequence ID" value="KAK3790649.1"/>
    <property type="molecule type" value="Genomic_DNA"/>
</dbReference>
<dbReference type="Proteomes" id="UP001283361">
    <property type="component" value="Unassembled WGS sequence"/>
</dbReference>
<comment type="caution">
    <text evidence="1">The sequence shown here is derived from an EMBL/GenBank/DDBJ whole genome shotgun (WGS) entry which is preliminary data.</text>
</comment>
<sequence length="230" mass="25611">MQPNQTPSDLSTKPHARLPPSEIPASVSVCLLPPVGCLLLDECLKSVGSQARNHLPCSAHTIPELPHKSSRLERSFQGVPPAISVLYLVARSLPRLTKLHPTITLTLAPTLSMILSLCVTNIVPNLTRLRVIERNSNAVTEYQQPLVFAESECNRPEVQKLPWPEETRSLMTFLWIISPAGAALHSAELNKNRQAIFVLAQRVCVFLGRREIDWDEDLRALELLHNVTSQ</sequence>
<organism evidence="1 2">
    <name type="scientific">Elysia crispata</name>
    <name type="common">lettuce slug</name>
    <dbReference type="NCBI Taxonomy" id="231223"/>
    <lineage>
        <taxon>Eukaryota</taxon>
        <taxon>Metazoa</taxon>
        <taxon>Spiralia</taxon>
        <taxon>Lophotrochozoa</taxon>
        <taxon>Mollusca</taxon>
        <taxon>Gastropoda</taxon>
        <taxon>Heterobranchia</taxon>
        <taxon>Euthyneura</taxon>
        <taxon>Panpulmonata</taxon>
        <taxon>Sacoglossa</taxon>
        <taxon>Placobranchoidea</taxon>
        <taxon>Plakobranchidae</taxon>
        <taxon>Elysia</taxon>
    </lineage>
</organism>
<reference evidence="1" key="1">
    <citation type="journal article" date="2023" name="G3 (Bethesda)">
        <title>A reference genome for the long-term kleptoplast-retaining sea slug Elysia crispata morphotype clarki.</title>
        <authorList>
            <person name="Eastman K.E."/>
            <person name="Pendleton A.L."/>
            <person name="Shaikh M.A."/>
            <person name="Suttiyut T."/>
            <person name="Ogas R."/>
            <person name="Tomko P."/>
            <person name="Gavelis G."/>
            <person name="Widhalm J.R."/>
            <person name="Wisecaver J.H."/>
        </authorList>
    </citation>
    <scope>NUCLEOTIDE SEQUENCE</scope>
    <source>
        <strain evidence="1">ECLA1</strain>
    </source>
</reference>
<keyword evidence="2" id="KW-1185">Reference proteome</keyword>
<protein>
    <submittedName>
        <fullName evidence="1">Uncharacterized protein</fullName>
    </submittedName>
</protein>
<evidence type="ECO:0000313" key="1">
    <source>
        <dbReference type="EMBL" id="KAK3790649.1"/>
    </source>
</evidence>
<accession>A0AAE1E1B2</accession>